<name>A0A841JX03_9BACT</name>
<evidence type="ECO:0000313" key="2">
    <source>
        <dbReference type="Proteomes" id="UP000538666"/>
    </source>
</evidence>
<dbReference type="AlphaFoldDB" id="A0A841JX03"/>
<gene>
    <name evidence="1" type="ORF">HNQ77_000912</name>
</gene>
<dbReference type="OrthoDB" id="118510at2"/>
<comment type="caution">
    <text evidence="1">The sequence shown here is derived from an EMBL/GenBank/DDBJ whole genome shotgun (WGS) entry which is preliminary data.</text>
</comment>
<dbReference type="RefSeq" id="WP_050061918.1">
    <property type="nucleotide sequence ID" value="NZ_JACHEK010000002.1"/>
</dbReference>
<sequence length="130" mass="14333">MRPKKSILLYCADQELLSTILFALQLHPYRVVAVRDSVEASRLATDREAAFVCGVLIHAQQADPAGRIIHRLLECGSQIPVLLVDRAGDLAPVRYADMVLYGRNTTMAHILAGIQVLSQHRPGPKPRRAA</sequence>
<dbReference type="Proteomes" id="UP000538666">
    <property type="component" value="Unassembled WGS sequence"/>
</dbReference>
<evidence type="ECO:0000313" key="1">
    <source>
        <dbReference type="EMBL" id="MBB6142968.1"/>
    </source>
</evidence>
<dbReference type="EMBL" id="JACHEK010000002">
    <property type="protein sequence ID" value="MBB6142968.1"/>
    <property type="molecule type" value="Genomic_DNA"/>
</dbReference>
<evidence type="ECO:0008006" key="3">
    <source>
        <dbReference type="Google" id="ProtNLM"/>
    </source>
</evidence>
<keyword evidence="2" id="KW-1185">Reference proteome</keyword>
<proteinExistence type="predicted"/>
<protein>
    <recommendedName>
        <fullName evidence="3">Response regulatory domain-containing protein</fullName>
    </recommendedName>
</protein>
<organism evidence="1 2">
    <name type="scientific">Silvibacterium bohemicum</name>
    <dbReference type="NCBI Taxonomy" id="1577686"/>
    <lineage>
        <taxon>Bacteria</taxon>
        <taxon>Pseudomonadati</taxon>
        <taxon>Acidobacteriota</taxon>
        <taxon>Terriglobia</taxon>
        <taxon>Terriglobales</taxon>
        <taxon>Acidobacteriaceae</taxon>
        <taxon>Silvibacterium</taxon>
    </lineage>
</organism>
<reference evidence="1 2" key="1">
    <citation type="submission" date="2020-08" db="EMBL/GenBank/DDBJ databases">
        <title>Genomic Encyclopedia of Type Strains, Phase IV (KMG-IV): sequencing the most valuable type-strain genomes for metagenomic binning, comparative biology and taxonomic classification.</title>
        <authorList>
            <person name="Goeker M."/>
        </authorList>
    </citation>
    <scope>NUCLEOTIDE SEQUENCE [LARGE SCALE GENOMIC DNA]</scope>
    <source>
        <strain evidence="1 2">DSM 103733</strain>
    </source>
</reference>
<accession>A0A841JX03</accession>